<dbReference type="PANTHER" id="PTHR10584:SF166">
    <property type="entry name" value="RIBOKINASE"/>
    <property type="match status" value="1"/>
</dbReference>
<keyword evidence="7 9" id="KW-0630">Potassium</keyword>
<protein>
    <recommendedName>
        <fullName evidence="9">Ribokinase</fullName>
        <shortName evidence="9">RK</shortName>
        <ecNumber evidence="9">2.7.1.15</ecNumber>
    </recommendedName>
</protein>
<dbReference type="EC" id="2.7.1.15" evidence="9"/>
<keyword evidence="4 9" id="KW-0418">Kinase</keyword>
<keyword evidence="13" id="KW-1185">Reference proteome</keyword>
<dbReference type="GeneID" id="41978628"/>
<comment type="caution">
    <text evidence="9">Lacks conserved residue(s) required for the propagation of feature annotation.</text>
</comment>
<dbReference type="RefSeq" id="XP_031000819.1">
    <property type="nucleotide sequence ID" value="XM_031133882.1"/>
</dbReference>
<evidence type="ECO:0000313" key="13">
    <source>
        <dbReference type="Proteomes" id="UP000319257"/>
    </source>
</evidence>
<dbReference type="GO" id="GO:0046872">
    <property type="term" value="F:metal ion binding"/>
    <property type="evidence" value="ECO:0007669"/>
    <property type="project" value="UniProtKB-KW"/>
</dbReference>
<evidence type="ECO:0000256" key="1">
    <source>
        <dbReference type="ARBA" id="ARBA00022679"/>
    </source>
</evidence>
<accession>A0A507BQF8</accession>
<gene>
    <name evidence="12" type="ORF">E0L32_011181</name>
</gene>
<evidence type="ECO:0000256" key="8">
    <source>
        <dbReference type="ARBA" id="ARBA00023277"/>
    </source>
</evidence>
<comment type="cofactor">
    <cofactor evidence="9">
        <name>Mg(2+)</name>
        <dbReference type="ChEBI" id="CHEBI:18420"/>
    </cofactor>
    <text evidence="9">Requires a divalent cation, most likely magnesium in vivo, as an electrophilic catalyst to aid phosphoryl group transfer. It is the chelate of the metal and the nucleotide that is the actual substrate.</text>
</comment>
<keyword evidence="1 9" id="KW-0808">Transferase</keyword>
<dbReference type="GO" id="GO:0019303">
    <property type="term" value="P:D-ribose catabolic process"/>
    <property type="evidence" value="ECO:0007669"/>
    <property type="project" value="UniProtKB-UniRule"/>
</dbReference>
<name>A0A507BQF8_9PEZI</name>
<dbReference type="PANTHER" id="PTHR10584">
    <property type="entry name" value="SUGAR KINASE"/>
    <property type="match status" value="1"/>
</dbReference>
<dbReference type="HAMAP" id="MF_01987">
    <property type="entry name" value="Ribokinase"/>
    <property type="match status" value="1"/>
</dbReference>
<dbReference type="EMBL" id="SKBQ01000100">
    <property type="protein sequence ID" value="TPX19108.1"/>
    <property type="molecule type" value="Genomic_DNA"/>
</dbReference>
<keyword evidence="9" id="KW-0539">Nucleus</keyword>
<comment type="caution">
    <text evidence="12">The sequence shown here is derived from an EMBL/GenBank/DDBJ whole genome shotgun (WGS) entry which is preliminary data.</text>
</comment>
<dbReference type="PRINTS" id="PR00990">
    <property type="entry name" value="RIBOKINASE"/>
</dbReference>
<dbReference type="GO" id="GO:0005634">
    <property type="term" value="C:nucleus"/>
    <property type="evidence" value="ECO:0007669"/>
    <property type="project" value="UniProtKB-SubCell"/>
</dbReference>
<dbReference type="OrthoDB" id="415590at2759"/>
<organism evidence="12 13">
    <name type="scientific">Thyridium curvatum</name>
    <dbReference type="NCBI Taxonomy" id="1093900"/>
    <lineage>
        <taxon>Eukaryota</taxon>
        <taxon>Fungi</taxon>
        <taxon>Dikarya</taxon>
        <taxon>Ascomycota</taxon>
        <taxon>Pezizomycotina</taxon>
        <taxon>Sordariomycetes</taxon>
        <taxon>Sordariomycetidae</taxon>
        <taxon>Thyridiales</taxon>
        <taxon>Thyridiaceae</taxon>
        <taxon>Thyridium</taxon>
    </lineage>
</organism>
<feature type="binding site" evidence="9">
    <location>
        <position position="205"/>
    </location>
    <ligand>
        <name>ATP</name>
        <dbReference type="ChEBI" id="CHEBI:30616"/>
    </ligand>
</feature>
<evidence type="ECO:0000256" key="7">
    <source>
        <dbReference type="ARBA" id="ARBA00022958"/>
    </source>
</evidence>
<feature type="active site" description="Proton acceptor" evidence="9">
    <location>
        <position position="278"/>
    </location>
</feature>
<dbReference type="InterPro" id="IPR011877">
    <property type="entry name" value="Ribokinase"/>
</dbReference>
<dbReference type="SUPFAM" id="SSF53613">
    <property type="entry name" value="Ribokinase-like"/>
    <property type="match status" value="1"/>
</dbReference>
<keyword evidence="9" id="KW-0963">Cytoplasm</keyword>
<comment type="catalytic activity">
    <reaction evidence="9">
        <text>D-ribose + ATP = D-ribose 5-phosphate + ADP + H(+)</text>
        <dbReference type="Rhea" id="RHEA:13697"/>
        <dbReference type="ChEBI" id="CHEBI:15378"/>
        <dbReference type="ChEBI" id="CHEBI:30616"/>
        <dbReference type="ChEBI" id="CHEBI:47013"/>
        <dbReference type="ChEBI" id="CHEBI:78346"/>
        <dbReference type="ChEBI" id="CHEBI:456216"/>
        <dbReference type="EC" id="2.7.1.15"/>
    </reaction>
</comment>
<keyword evidence="2 9" id="KW-0479">Metal-binding</keyword>
<evidence type="ECO:0000313" key="12">
    <source>
        <dbReference type="EMBL" id="TPX19108.1"/>
    </source>
</evidence>
<dbReference type="CDD" id="cd01174">
    <property type="entry name" value="ribokinase"/>
    <property type="match status" value="1"/>
</dbReference>
<dbReference type="InterPro" id="IPR029056">
    <property type="entry name" value="Ribokinase-like"/>
</dbReference>
<feature type="compositionally biased region" description="Basic and acidic residues" evidence="10">
    <location>
        <begin position="58"/>
        <end position="68"/>
    </location>
</feature>
<keyword evidence="3 9" id="KW-0547">Nucleotide-binding</keyword>
<reference evidence="12 13" key="1">
    <citation type="submission" date="2019-06" db="EMBL/GenBank/DDBJ databases">
        <title>Draft genome sequence of the filamentous fungus Phialemoniopsis curvata isolated from diesel fuel.</title>
        <authorList>
            <person name="Varaljay V.A."/>
            <person name="Lyon W.J."/>
            <person name="Crouch A.L."/>
            <person name="Drake C.E."/>
            <person name="Hollomon J.M."/>
            <person name="Nadeau L.J."/>
            <person name="Nunn H.S."/>
            <person name="Stevenson B.S."/>
            <person name="Bojanowski C.L."/>
            <person name="Crookes-Goodson W.J."/>
        </authorList>
    </citation>
    <scope>NUCLEOTIDE SEQUENCE [LARGE SCALE GENOMIC DNA]</scope>
    <source>
        <strain evidence="12 13">D216</strain>
    </source>
</reference>
<dbReference type="Proteomes" id="UP000319257">
    <property type="component" value="Unassembled WGS sequence"/>
</dbReference>
<evidence type="ECO:0000256" key="9">
    <source>
        <dbReference type="HAMAP-Rule" id="MF_03215"/>
    </source>
</evidence>
<dbReference type="InParanoid" id="A0A507BQF8"/>
<feature type="binding site" evidence="9">
    <location>
        <position position="274"/>
    </location>
    <ligand>
        <name>K(+)</name>
        <dbReference type="ChEBI" id="CHEBI:29103"/>
    </ligand>
</feature>
<comment type="similarity">
    <text evidence="9">Belongs to the carbohydrate kinase PfkB family. Ribokinase subfamily.</text>
</comment>
<evidence type="ECO:0000256" key="4">
    <source>
        <dbReference type="ARBA" id="ARBA00022777"/>
    </source>
</evidence>
<dbReference type="STRING" id="1093900.A0A507BQF8"/>
<evidence type="ECO:0000256" key="2">
    <source>
        <dbReference type="ARBA" id="ARBA00022723"/>
    </source>
</evidence>
<keyword evidence="6 9" id="KW-0460">Magnesium</keyword>
<feature type="binding site" evidence="9">
    <location>
        <begin position="244"/>
        <end position="249"/>
    </location>
    <ligand>
        <name>ATP</name>
        <dbReference type="ChEBI" id="CHEBI:30616"/>
    </ligand>
</feature>
<feature type="binding site" evidence="9">
    <location>
        <position position="272"/>
    </location>
    <ligand>
        <name>K(+)</name>
        <dbReference type="ChEBI" id="CHEBI:29103"/>
    </ligand>
</feature>
<comment type="function">
    <text evidence="9">Catalyzes the phosphorylation of ribose at O-5 in a reaction requiring ATP and magnesium. The resulting D-ribose-5-phosphate can then be used either for sythesis of nucleotides, histidine, and tryptophan, or as a component of the pentose phosphate pathway.</text>
</comment>
<feature type="region of interest" description="Disordered" evidence="10">
    <location>
        <begin position="48"/>
        <end position="68"/>
    </location>
</feature>
<dbReference type="GO" id="GO:0005737">
    <property type="term" value="C:cytoplasm"/>
    <property type="evidence" value="ECO:0007669"/>
    <property type="project" value="UniProtKB-SubCell"/>
</dbReference>
<feature type="domain" description="Carbohydrate kinase PfkB" evidence="11">
    <location>
        <begin position="7"/>
        <end position="325"/>
    </location>
</feature>
<dbReference type="Gene3D" id="3.40.1190.20">
    <property type="match status" value="1"/>
</dbReference>
<feature type="binding site" evidence="9">
    <location>
        <begin position="13"/>
        <end position="15"/>
    </location>
    <ligand>
        <name>substrate</name>
    </ligand>
</feature>
<dbReference type="InterPro" id="IPR002139">
    <property type="entry name" value="Ribo/fructo_kinase"/>
</dbReference>
<comment type="activity regulation">
    <text evidence="9">Activated by a monovalent cation that binds near, but not in, the active site. The most likely occupant of the site in vivo is potassium. Ion binding induces a conformational change that may alter substrate affinity.</text>
</comment>
<evidence type="ECO:0000256" key="3">
    <source>
        <dbReference type="ARBA" id="ARBA00022741"/>
    </source>
</evidence>
<evidence type="ECO:0000259" key="11">
    <source>
        <dbReference type="Pfam" id="PF00294"/>
    </source>
</evidence>
<dbReference type="FunCoup" id="A0A507BQF8">
    <property type="interactions" value="1024"/>
</dbReference>
<feature type="binding site" evidence="9">
    <location>
        <position position="278"/>
    </location>
    <ligand>
        <name>substrate</name>
    </ligand>
</feature>
<dbReference type="UniPathway" id="UPA00916">
    <property type="reaction ID" value="UER00889"/>
</dbReference>
<feature type="binding site" evidence="9">
    <location>
        <begin position="41"/>
        <end position="45"/>
    </location>
    <ligand>
        <name>substrate</name>
    </ligand>
</feature>
<dbReference type="Pfam" id="PF00294">
    <property type="entry name" value="PfkB"/>
    <property type="match status" value="1"/>
</dbReference>
<dbReference type="GO" id="GO:0004747">
    <property type="term" value="F:ribokinase activity"/>
    <property type="evidence" value="ECO:0007669"/>
    <property type="project" value="UniProtKB-UniRule"/>
</dbReference>
<dbReference type="GO" id="GO:0005524">
    <property type="term" value="F:ATP binding"/>
    <property type="evidence" value="ECO:0007669"/>
    <property type="project" value="UniProtKB-UniRule"/>
</dbReference>
<feature type="binding site" evidence="9">
    <location>
        <begin position="277"/>
        <end position="278"/>
    </location>
    <ligand>
        <name>ATP</name>
        <dbReference type="ChEBI" id="CHEBI:30616"/>
    </ligand>
</feature>
<keyword evidence="8 9" id="KW-0119">Carbohydrate metabolism</keyword>
<sequence>MAGPIISVVGGLNMDLFMETDRMPGIGESVDSRSLSMFPGGKGANTAIAAHRASHSKPRGDTKGGSDEGSIRVFMNGAVGSDSFGGLLKAKLKGEGIDISGVSTIDNERSGTCVVIVETELGDSRNIGYEGANLKWALPDPNSVGCLAGGARPDLVVAHLGVRREEVGRVLALARQNGVDTLLNPAPATSLDRSTYQNVTHLVLNETEAALLSGRDRDRLHSPTGWQEVAQDFIRSGVTNVVLTLGARGAYYSTIGGERGLVKAEESISVVDTTGAGDTFVGNYAAECTRQRQLGECDISKAIARACKAAARTIGRLGAQEAIPWADEIDR</sequence>
<comment type="pathway">
    <text evidence="9">Carbohydrate metabolism; D-ribose degradation; D-ribose 5-phosphate from beta-D-ribopyranose: step 2/2.</text>
</comment>
<keyword evidence="5 9" id="KW-0067">ATP-binding</keyword>
<evidence type="ECO:0000256" key="10">
    <source>
        <dbReference type="SAM" id="MobiDB-lite"/>
    </source>
</evidence>
<dbReference type="InterPro" id="IPR011611">
    <property type="entry name" value="PfkB_dom"/>
</dbReference>
<feature type="binding site" evidence="9">
    <location>
        <position position="313"/>
    </location>
    <ligand>
        <name>K(+)</name>
        <dbReference type="ChEBI" id="CHEBI:29103"/>
    </ligand>
</feature>
<feature type="binding site" evidence="9">
    <location>
        <position position="318"/>
    </location>
    <ligand>
        <name>K(+)</name>
        <dbReference type="ChEBI" id="CHEBI:29103"/>
    </ligand>
</feature>
<dbReference type="AlphaFoldDB" id="A0A507BQF8"/>
<comment type="subcellular location">
    <subcellularLocation>
        <location evidence="9">Cytoplasm</location>
    </subcellularLocation>
    <subcellularLocation>
        <location evidence="9">Nucleus</location>
    </subcellularLocation>
</comment>
<evidence type="ECO:0000256" key="5">
    <source>
        <dbReference type="ARBA" id="ARBA00022840"/>
    </source>
</evidence>
<proteinExistence type="inferred from homology"/>
<evidence type="ECO:0000256" key="6">
    <source>
        <dbReference type="ARBA" id="ARBA00022842"/>
    </source>
</evidence>
<comment type="subunit">
    <text evidence="9">Homodimer.</text>
</comment>
<feature type="binding site" evidence="9">
    <location>
        <position position="316"/>
    </location>
    <ligand>
        <name>K(+)</name>
        <dbReference type="ChEBI" id="CHEBI:29103"/>
    </ligand>
</feature>